<dbReference type="Proteomes" id="UP000614601">
    <property type="component" value="Unassembled WGS sequence"/>
</dbReference>
<keyword evidence="6" id="KW-1185">Reference proteome</keyword>
<evidence type="ECO:0000313" key="5">
    <source>
        <dbReference type="EMBL" id="CAD5221445.1"/>
    </source>
</evidence>
<dbReference type="Pfam" id="PF00067">
    <property type="entry name" value="p450"/>
    <property type="match status" value="1"/>
</dbReference>
<dbReference type="InterPro" id="IPR036396">
    <property type="entry name" value="Cyt_P450_sf"/>
</dbReference>
<proteinExistence type="inferred from homology"/>
<comment type="similarity">
    <text evidence="1">Belongs to the cytochrome P450 family.</text>
</comment>
<dbReference type="InterPro" id="IPR050182">
    <property type="entry name" value="Cytochrome_P450_fam2"/>
</dbReference>
<dbReference type="PANTHER" id="PTHR24300:SF375">
    <property type="entry name" value="CYTOCHROME P450 FAMILY"/>
    <property type="match status" value="1"/>
</dbReference>
<accession>A0A811L117</accession>
<dbReference type="Proteomes" id="UP000783686">
    <property type="component" value="Unassembled WGS sequence"/>
</dbReference>
<protein>
    <submittedName>
        <fullName evidence="5">Uncharacterized protein</fullName>
    </submittedName>
</protein>
<dbReference type="GO" id="GO:0005737">
    <property type="term" value="C:cytoplasm"/>
    <property type="evidence" value="ECO:0007669"/>
    <property type="project" value="TreeGrafter"/>
</dbReference>
<reference evidence="5" key="1">
    <citation type="submission" date="2020-09" db="EMBL/GenBank/DDBJ databases">
        <authorList>
            <person name="Kikuchi T."/>
        </authorList>
    </citation>
    <scope>NUCLEOTIDE SEQUENCE</scope>
    <source>
        <strain evidence="5">SH1</strain>
    </source>
</reference>
<dbReference type="PANTHER" id="PTHR24300">
    <property type="entry name" value="CYTOCHROME P450 508A4-RELATED"/>
    <property type="match status" value="1"/>
</dbReference>
<keyword evidence="4" id="KW-0503">Monooxygenase</keyword>
<keyword evidence="3" id="KW-0408">Iron</keyword>
<dbReference type="InterPro" id="IPR002401">
    <property type="entry name" value="Cyt_P450_E_grp-I"/>
</dbReference>
<evidence type="ECO:0000313" key="6">
    <source>
        <dbReference type="Proteomes" id="UP000614601"/>
    </source>
</evidence>
<dbReference type="AlphaFoldDB" id="A0A811L117"/>
<keyword evidence="2" id="KW-0479">Metal-binding</keyword>
<keyword evidence="4" id="KW-0560">Oxidoreductase</keyword>
<dbReference type="InterPro" id="IPR001128">
    <property type="entry name" value="Cyt_P450"/>
</dbReference>
<dbReference type="EMBL" id="CAJFDH010000004">
    <property type="protein sequence ID" value="CAD5221445.1"/>
    <property type="molecule type" value="Genomic_DNA"/>
</dbReference>
<evidence type="ECO:0000256" key="1">
    <source>
        <dbReference type="ARBA" id="ARBA00010617"/>
    </source>
</evidence>
<dbReference type="OrthoDB" id="5857440at2759"/>
<dbReference type="GO" id="GO:0016712">
    <property type="term" value="F:oxidoreductase activity, acting on paired donors, with incorporation or reduction of molecular oxygen, reduced flavin or flavoprotein as one donor, and incorporation of one atom of oxygen"/>
    <property type="evidence" value="ECO:0007669"/>
    <property type="project" value="TreeGrafter"/>
</dbReference>
<dbReference type="EMBL" id="CAJFCW020000004">
    <property type="protein sequence ID" value="CAG9115080.1"/>
    <property type="molecule type" value="Genomic_DNA"/>
</dbReference>
<comment type="caution">
    <text evidence="5">The sequence shown here is derived from an EMBL/GenBank/DDBJ whole genome shotgun (WGS) entry which is preliminary data.</text>
</comment>
<dbReference type="SUPFAM" id="SSF48264">
    <property type="entry name" value="Cytochrome P450"/>
    <property type="match status" value="1"/>
</dbReference>
<dbReference type="PRINTS" id="PR00463">
    <property type="entry name" value="EP450I"/>
</dbReference>
<dbReference type="GO" id="GO:0006805">
    <property type="term" value="P:xenobiotic metabolic process"/>
    <property type="evidence" value="ECO:0007669"/>
    <property type="project" value="TreeGrafter"/>
</dbReference>
<evidence type="ECO:0000256" key="4">
    <source>
        <dbReference type="ARBA" id="ARBA00023033"/>
    </source>
</evidence>
<organism evidence="5 6">
    <name type="scientific">Bursaphelenchus okinawaensis</name>
    <dbReference type="NCBI Taxonomy" id="465554"/>
    <lineage>
        <taxon>Eukaryota</taxon>
        <taxon>Metazoa</taxon>
        <taxon>Ecdysozoa</taxon>
        <taxon>Nematoda</taxon>
        <taxon>Chromadorea</taxon>
        <taxon>Rhabditida</taxon>
        <taxon>Tylenchina</taxon>
        <taxon>Tylenchomorpha</taxon>
        <taxon>Aphelenchoidea</taxon>
        <taxon>Aphelenchoididae</taxon>
        <taxon>Bursaphelenchus</taxon>
    </lineage>
</organism>
<dbReference type="GO" id="GO:0006082">
    <property type="term" value="P:organic acid metabolic process"/>
    <property type="evidence" value="ECO:0007669"/>
    <property type="project" value="TreeGrafter"/>
</dbReference>
<name>A0A811L117_9BILA</name>
<sequence length="340" mass="39289">MLIFIILLTLILWYLYRFYSSLSDLPPGPLPIPIVGNLLSFVNVDRWEDKLVEWKQKYGDVFTIHIGLQRFVTVNSYKAAVKYFVKDGDSYTSKLTNDINEAIRGGKYGVIDTDGQLWLEQRRFALKVLRDFGLSKAQMEQRVLYEVEYIQDQIDSRINRGDKNINVEKYTDIAVGSIINAVLFGYRYTDGNEAEFYLLKETLSAGTERFSSVWGTFLAINSSLLTGTIAKPFLKYLTEKFAKVFDNLLKQIEEHKLNNDYSNQSTEAKDFVDAYMIEKCRLESNVEYNTTFSEKQLANVCLDLWVAGQETTSVTLTWTISYIVNHPETLNRKHKQNWIG</sequence>
<gene>
    <name evidence="5" type="ORF">BOKJ2_LOCUS9448</name>
</gene>
<dbReference type="Gene3D" id="1.10.630.10">
    <property type="entry name" value="Cytochrome P450"/>
    <property type="match status" value="1"/>
</dbReference>
<evidence type="ECO:0000256" key="2">
    <source>
        <dbReference type="ARBA" id="ARBA00022723"/>
    </source>
</evidence>
<dbReference type="GO" id="GO:0005506">
    <property type="term" value="F:iron ion binding"/>
    <property type="evidence" value="ECO:0007669"/>
    <property type="project" value="InterPro"/>
</dbReference>
<evidence type="ECO:0000256" key="3">
    <source>
        <dbReference type="ARBA" id="ARBA00023004"/>
    </source>
</evidence>
<dbReference type="GO" id="GO:0020037">
    <property type="term" value="F:heme binding"/>
    <property type="evidence" value="ECO:0007669"/>
    <property type="project" value="InterPro"/>
</dbReference>